<dbReference type="AlphaFoldDB" id="A0A7Y3TY96"/>
<reference evidence="2 3" key="2">
    <citation type="submission" date="2020-06" db="EMBL/GenBank/DDBJ databases">
        <title>Halomonas songnenensis sp. nov., a moderately halophilic bacterium isolated from saline and alkaline soils.</title>
        <authorList>
            <person name="Jiang J."/>
            <person name="Pan Y."/>
        </authorList>
    </citation>
    <scope>NUCLEOTIDE SEQUENCE [LARGE SCALE GENOMIC DNA]</scope>
    <source>
        <strain evidence="2 3">TBZ9</strain>
    </source>
</reference>
<protein>
    <submittedName>
        <fullName evidence="2">Uncharacterized protein</fullName>
    </submittedName>
</protein>
<evidence type="ECO:0000256" key="1">
    <source>
        <dbReference type="SAM" id="Phobius"/>
    </source>
</evidence>
<keyword evidence="3" id="KW-1185">Reference proteome</keyword>
<keyword evidence="1" id="KW-1133">Transmembrane helix</keyword>
<dbReference type="EMBL" id="JABFHI010000005">
    <property type="protein sequence ID" value="NOG32462.1"/>
    <property type="molecule type" value="Genomic_DNA"/>
</dbReference>
<gene>
    <name evidence="2" type="ORF">HLB35_13150</name>
</gene>
<comment type="caution">
    <text evidence="2">The sequence shown here is derived from an EMBL/GenBank/DDBJ whole genome shotgun (WGS) entry which is preliminary data.</text>
</comment>
<name>A0A7Y3TY96_9GAMM</name>
<evidence type="ECO:0000313" key="3">
    <source>
        <dbReference type="Proteomes" id="UP000588806"/>
    </source>
</evidence>
<reference evidence="2 3" key="1">
    <citation type="submission" date="2020-05" db="EMBL/GenBank/DDBJ databases">
        <authorList>
            <person name="Ruan W."/>
            <person name="Jeon C.O."/>
            <person name="Chun B.H."/>
        </authorList>
    </citation>
    <scope>NUCLEOTIDE SEQUENCE [LARGE SCALE GENOMIC DNA]</scope>
    <source>
        <strain evidence="2 3">TBZ9</strain>
    </source>
</reference>
<feature type="transmembrane region" description="Helical" evidence="1">
    <location>
        <begin position="32"/>
        <end position="54"/>
    </location>
</feature>
<organism evidence="2 3">
    <name type="scientific">Vreelandella azerica</name>
    <dbReference type="NCBI Taxonomy" id="2732867"/>
    <lineage>
        <taxon>Bacteria</taxon>
        <taxon>Pseudomonadati</taxon>
        <taxon>Pseudomonadota</taxon>
        <taxon>Gammaproteobacteria</taxon>
        <taxon>Oceanospirillales</taxon>
        <taxon>Halomonadaceae</taxon>
        <taxon>Vreelandella</taxon>
    </lineage>
</organism>
<sequence>MELAARALGVAPFAPEDLTLWQQLKQRYGKGLWLMIGLTVGIVLATLLLLILYLRTSRLFQRFNALFYHSPSAKLLLHVNEDGSTLVSDSNLAAIELFQADSKRDLIGKGIFDLSPTCQADGSLSTKTCRGTDGARQRPASIIYLAAY</sequence>
<dbReference type="RefSeq" id="WP_171702924.1">
    <property type="nucleotide sequence ID" value="NZ_JABFHI010000005.1"/>
</dbReference>
<keyword evidence="1" id="KW-0472">Membrane</keyword>
<proteinExistence type="predicted"/>
<evidence type="ECO:0000313" key="2">
    <source>
        <dbReference type="EMBL" id="NOG32462.1"/>
    </source>
</evidence>
<keyword evidence="1" id="KW-0812">Transmembrane</keyword>
<dbReference type="Proteomes" id="UP000588806">
    <property type="component" value="Unassembled WGS sequence"/>
</dbReference>
<accession>A0A7Y3TY96</accession>